<name>A0A4Y7Q753_9AGAM</name>
<dbReference type="PROSITE" id="PS00289">
    <property type="entry name" value="PTX_1"/>
    <property type="match status" value="1"/>
</dbReference>
<dbReference type="Proteomes" id="UP000294933">
    <property type="component" value="Unassembled WGS sequence"/>
</dbReference>
<organism evidence="1 2">
    <name type="scientific">Rickenella mellea</name>
    <dbReference type="NCBI Taxonomy" id="50990"/>
    <lineage>
        <taxon>Eukaryota</taxon>
        <taxon>Fungi</taxon>
        <taxon>Dikarya</taxon>
        <taxon>Basidiomycota</taxon>
        <taxon>Agaricomycotina</taxon>
        <taxon>Agaricomycetes</taxon>
        <taxon>Hymenochaetales</taxon>
        <taxon>Rickenellaceae</taxon>
        <taxon>Rickenella</taxon>
    </lineage>
</organism>
<accession>A0A4Y7Q753</accession>
<dbReference type="InterPro" id="IPR030476">
    <property type="entry name" value="Pentaxin_CS"/>
</dbReference>
<dbReference type="EMBL" id="ML170170">
    <property type="protein sequence ID" value="TDL23467.1"/>
    <property type="molecule type" value="Genomic_DNA"/>
</dbReference>
<sequence length="119" mass="13977">MQFQRKKVGANNEGVDELLSCCSDKSWSMRTLDLETPFIYVRSSGDQHALWRHNCDTWHSRGLIWTLTCNSHVVCQRRYMNCSILTDVPSWLLKFFRCELNCRGCRDRIIFSTAHFSPI</sequence>
<dbReference type="AlphaFoldDB" id="A0A4Y7Q753"/>
<dbReference type="VEuPathDB" id="FungiDB:BD410DRAFT_787311"/>
<reference evidence="1 2" key="1">
    <citation type="submission" date="2018-06" db="EMBL/GenBank/DDBJ databases">
        <title>A transcriptomic atlas of mushroom development highlights an independent origin of complex multicellularity.</title>
        <authorList>
            <consortium name="DOE Joint Genome Institute"/>
            <person name="Krizsan K."/>
            <person name="Almasi E."/>
            <person name="Merenyi Z."/>
            <person name="Sahu N."/>
            <person name="Viragh M."/>
            <person name="Koszo T."/>
            <person name="Mondo S."/>
            <person name="Kiss B."/>
            <person name="Balint B."/>
            <person name="Kues U."/>
            <person name="Barry K."/>
            <person name="Hegedus J.C."/>
            <person name="Henrissat B."/>
            <person name="Johnson J."/>
            <person name="Lipzen A."/>
            <person name="Ohm R."/>
            <person name="Nagy I."/>
            <person name="Pangilinan J."/>
            <person name="Yan J."/>
            <person name="Xiong Y."/>
            <person name="Grigoriev I.V."/>
            <person name="Hibbett D.S."/>
            <person name="Nagy L.G."/>
        </authorList>
    </citation>
    <scope>NUCLEOTIDE SEQUENCE [LARGE SCALE GENOMIC DNA]</scope>
    <source>
        <strain evidence="1 2">SZMC22713</strain>
    </source>
</reference>
<evidence type="ECO:0000313" key="2">
    <source>
        <dbReference type="Proteomes" id="UP000294933"/>
    </source>
</evidence>
<gene>
    <name evidence="1" type="ORF">BD410DRAFT_787311</name>
</gene>
<proteinExistence type="predicted"/>
<protein>
    <submittedName>
        <fullName evidence="1">Uncharacterized protein</fullName>
    </submittedName>
</protein>
<keyword evidence="2" id="KW-1185">Reference proteome</keyword>
<evidence type="ECO:0000313" key="1">
    <source>
        <dbReference type="EMBL" id="TDL23467.1"/>
    </source>
</evidence>